<keyword evidence="3" id="KW-0547">Nucleotide-binding</keyword>
<feature type="compositionally biased region" description="Low complexity" evidence="5">
    <location>
        <begin position="371"/>
        <end position="393"/>
    </location>
</feature>
<accession>A0ABQ3TXQ8</accession>
<keyword evidence="8" id="KW-1185">Reference proteome</keyword>
<evidence type="ECO:0000313" key="7">
    <source>
        <dbReference type="EMBL" id="GHJ27741.1"/>
    </source>
</evidence>
<name>A0ABQ3TXQ8_STRHY</name>
<protein>
    <recommendedName>
        <fullName evidence="6">ABC transporter domain-containing protein</fullName>
    </recommendedName>
</protein>
<reference evidence="7" key="1">
    <citation type="submission" date="2024-05" db="EMBL/GenBank/DDBJ databases">
        <title>Whole genome shotgun sequence of Streptomyces hygroscopicus NBRC 113678.</title>
        <authorList>
            <person name="Komaki H."/>
            <person name="Tamura T."/>
        </authorList>
    </citation>
    <scope>NUCLEOTIDE SEQUENCE</scope>
    <source>
        <strain evidence="7">N11-34</strain>
    </source>
</reference>
<evidence type="ECO:0000256" key="3">
    <source>
        <dbReference type="ARBA" id="ARBA00022741"/>
    </source>
</evidence>
<dbReference type="InterPro" id="IPR003439">
    <property type="entry name" value="ABC_transporter-like_ATP-bd"/>
</dbReference>
<evidence type="ECO:0000259" key="6">
    <source>
        <dbReference type="PROSITE" id="PS50893"/>
    </source>
</evidence>
<dbReference type="PANTHER" id="PTHR43117">
    <property type="entry name" value="OSMOPROTECTANT IMPORT ATP-BINDING PROTEIN OSMV"/>
    <property type="match status" value="1"/>
</dbReference>
<evidence type="ECO:0000256" key="1">
    <source>
        <dbReference type="ARBA" id="ARBA00005417"/>
    </source>
</evidence>
<feature type="compositionally biased region" description="Basic and acidic residues" evidence="5">
    <location>
        <begin position="278"/>
        <end position="289"/>
    </location>
</feature>
<dbReference type="SMART" id="SM00382">
    <property type="entry name" value="AAA"/>
    <property type="match status" value="1"/>
</dbReference>
<organism evidence="7 8">
    <name type="scientific">Streptomyces hygroscopicus</name>
    <dbReference type="NCBI Taxonomy" id="1912"/>
    <lineage>
        <taxon>Bacteria</taxon>
        <taxon>Bacillati</taxon>
        <taxon>Actinomycetota</taxon>
        <taxon>Actinomycetes</taxon>
        <taxon>Kitasatosporales</taxon>
        <taxon>Streptomycetaceae</taxon>
        <taxon>Streptomyces</taxon>
        <taxon>Streptomyces violaceusniger group</taxon>
    </lineage>
</organism>
<keyword evidence="2" id="KW-0813">Transport</keyword>
<dbReference type="PROSITE" id="PS00211">
    <property type="entry name" value="ABC_TRANSPORTER_1"/>
    <property type="match status" value="1"/>
</dbReference>
<dbReference type="Proteomes" id="UP001054854">
    <property type="component" value="Unassembled WGS sequence"/>
</dbReference>
<dbReference type="EMBL" id="BNEK01000003">
    <property type="protein sequence ID" value="GHJ27741.1"/>
    <property type="molecule type" value="Genomic_DNA"/>
</dbReference>
<evidence type="ECO:0000313" key="8">
    <source>
        <dbReference type="Proteomes" id="UP001054854"/>
    </source>
</evidence>
<comment type="caution">
    <text evidence="7">The sequence shown here is derived from an EMBL/GenBank/DDBJ whole genome shotgun (WGS) entry which is preliminary data.</text>
</comment>
<dbReference type="InterPro" id="IPR003593">
    <property type="entry name" value="AAA+_ATPase"/>
</dbReference>
<dbReference type="PROSITE" id="PS50893">
    <property type="entry name" value="ABC_TRANSPORTER_2"/>
    <property type="match status" value="1"/>
</dbReference>
<comment type="similarity">
    <text evidence="1">Belongs to the ABC transporter superfamily.</text>
</comment>
<evidence type="ECO:0000256" key="4">
    <source>
        <dbReference type="ARBA" id="ARBA00022840"/>
    </source>
</evidence>
<feature type="compositionally biased region" description="Acidic residues" evidence="5">
    <location>
        <begin position="443"/>
        <end position="452"/>
    </location>
</feature>
<sequence>MISFKDVSKHYPNGTTAVDHLSLELPEGGITVLVGSSGCGKTTTLRMVNRMVEPSSGTVSVDGRDVLEADAAELRRGIGYVIQQAGLFPHRTILDNIATVPLLLGWGRRKARARAAELLELVGLPADSGKRYPHQLSGGQQQRVGVARALAADPPVLLMDEPFGAVDPVVRTQLQNELLRLQGELRKTVVFVTHDIDEAVRLGDRIAVFRTGGHLVQCAPPAELLAAPADDFVAGFLGAERGLKLLSLSTLADVPQQPAPADGERWRLVTSGRGEPLGWRDTEGPDGDRAPLLPVRPLRDGDSLLAALDESLASPAGLVARVDADGVLTGVTERDRIHEHAGRRRAEASRADAGRAEAGRAEAGRADAGRTDAGQADAGRTDAGQADAGQADASRTDAGQADASRADAGRTDAGQADAGRAGTGRTKADRADAPGNAPGSAPEADDVPDVTA</sequence>
<dbReference type="SUPFAM" id="SSF52540">
    <property type="entry name" value="P-loop containing nucleoside triphosphate hydrolases"/>
    <property type="match status" value="1"/>
</dbReference>
<proteinExistence type="inferred from homology"/>
<keyword evidence="4" id="KW-0067">ATP-binding</keyword>
<dbReference type="Gene3D" id="3.40.50.300">
    <property type="entry name" value="P-loop containing nucleotide triphosphate hydrolases"/>
    <property type="match status" value="1"/>
</dbReference>
<evidence type="ECO:0000256" key="5">
    <source>
        <dbReference type="SAM" id="MobiDB-lite"/>
    </source>
</evidence>
<feature type="domain" description="ABC transporter" evidence="6">
    <location>
        <begin position="2"/>
        <end position="237"/>
    </location>
</feature>
<dbReference type="InterPro" id="IPR027417">
    <property type="entry name" value="P-loop_NTPase"/>
</dbReference>
<dbReference type="PANTHER" id="PTHR43117:SF4">
    <property type="entry name" value="OSMOPROTECTANT IMPORT ATP-BINDING PROTEIN OSMV"/>
    <property type="match status" value="1"/>
</dbReference>
<feature type="region of interest" description="Disordered" evidence="5">
    <location>
        <begin position="333"/>
        <end position="452"/>
    </location>
</feature>
<dbReference type="InterPro" id="IPR017871">
    <property type="entry name" value="ABC_transporter-like_CS"/>
</dbReference>
<gene>
    <name evidence="7" type="ORF">TPA0910_21740</name>
</gene>
<dbReference type="Pfam" id="PF00005">
    <property type="entry name" value="ABC_tran"/>
    <property type="match status" value="1"/>
</dbReference>
<evidence type="ECO:0000256" key="2">
    <source>
        <dbReference type="ARBA" id="ARBA00022448"/>
    </source>
</evidence>
<feature type="region of interest" description="Disordered" evidence="5">
    <location>
        <begin position="270"/>
        <end position="294"/>
    </location>
</feature>
<feature type="compositionally biased region" description="Basic and acidic residues" evidence="5">
    <location>
        <begin position="333"/>
        <end position="370"/>
    </location>
</feature>